<protein>
    <recommendedName>
        <fullName evidence="6">RNA polymerase sigma factor</fullName>
    </recommendedName>
</protein>
<evidence type="ECO:0000313" key="9">
    <source>
        <dbReference type="EMBL" id="TMU57353.1"/>
    </source>
</evidence>
<dbReference type="Proteomes" id="UP000751614">
    <property type="component" value="Unassembled WGS sequence"/>
</dbReference>
<accession>A0ABY2WQY9</accession>
<dbReference type="InterPro" id="IPR013324">
    <property type="entry name" value="RNA_pol_sigma_r3/r4-like"/>
</dbReference>
<evidence type="ECO:0000259" key="8">
    <source>
        <dbReference type="Pfam" id="PF08281"/>
    </source>
</evidence>
<keyword evidence="2 6" id="KW-0805">Transcription regulation</keyword>
<dbReference type="InterPro" id="IPR014284">
    <property type="entry name" value="RNA_pol_sigma-70_dom"/>
</dbReference>
<evidence type="ECO:0000256" key="2">
    <source>
        <dbReference type="ARBA" id="ARBA00023015"/>
    </source>
</evidence>
<dbReference type="Pfam" id="PF08281">
    <property type="entry name" value="Sigma70_r4_2"/>
    <property type="match status" value="1"/>
</dbReference>
<dbReference type="Gene3D" id="1.10.1740.10">
    <property type="match status" value="1"/>
</dbReference>
<organism evidence="9 10">
    <name type="scientific">Flagellimonas algicola</name>
    <dbReference type="NCBI Taxonomy" id="2583815"/>
    <lineage>
        <taxon>Bacteria</taxon>
        <taxon>Pseudomonadati</taxon>
        <taxon>Bacteroidota</taxon>
        <taxon>Flavobacteriia</taxon>
        <taxon>Flavobacteriales</taxon>
        <taxon>Flavobacteriaceae</taxon>
        <taxon>Flagellimonas</taxon>
    </lineage>
</organism>
<comment type="similarity">
    <text evidence="1 6">Belongs to the sigma-70 factor family. ECF subfamily.</text>
</comment>
<evidence type="ECO:0000256" key="1">
    <source>
        <dbReference type="ARBA" id="ARBA00010641"/>
    </source>
</evidence>
<dbReference type="InterPro" id="IPR000838">
    <property type="entry name" value="RNA_pol_sigma70_ECF_CS"/>
</dbReference>
<dbReference type="InterPro" id="IPR013249">
    <property type="entry name" value="RNA_pol_sigma70_r4_t2"/>
</dbReference>
<dbReference type="InterPro" id="IPR013325">
    <property type="entry name" value="RNA_pol_sigma_r2"/>
</dbReference>
<keyword evidence="4 6" id="KW-0238">DNA-binding</keyword>
<dbReference type="SUPFAM" id="SSF88659">
    <property type="entry name" value="Sigma3 and sigma4 domains of RNA polymerase sigma factors"/>
    <property type="match status" value="1"/>
</dbReference>
<dbReference type="RefSeq" id="WP_138834757.1">
    <property type="nucleotide sequence ID" value="NZ_VCNI01000001.1"/>
</dbReference>
<dbReference type="NCBIfam" id="TIGR02937">
    <property type="entry name" value="sigma70-ECF"/>
    <property type="match status" value="1"/>
</dbReference>
<evidence type="ECO:0000313" key="10">
    <source>
        <dbReference type="Proteomes" id="UP000751614"/>
    </source>
</evidence>
<name>A0ABY2WQY9_9FLAO</name>
<evidence type="ECO:0000256" key="4">
    <source>
        <dbReference type="ARBA" id="ARBA00023125"/>
    </source>
</evidence>
<proteinExistence type="inferred from homology"/>
<evidence type="ECO:0000256" key="5">
    <source>
        <dbReference type="ARBA" id="ARBA00023163"/>
    </source>
</evidence>
<dbReference type="PROSITE" id="PS01063">
    <property type="entry name" value="SIGMA70_ECF"/>
    <property type="match status" value="1"/>
</dbReference>
<sequence>MAAGQENNKEDKYLEQAARGDREGLEYLVNAYKDLAYAIAIKVLQNKEDAEEVVQDSFIRAFASLKKFKKSSKFSTWLYRIVYNNALTKIEKRKRELSYTENHYKDEIHFETLNKGWEELLQAEKLRYLDLAMNKLSREDHLIFFLHYTEGKTITEIKGILGLKKSAIKMRLSRGRKLLKEQLKLLLGNETKELL</sequence>
<dbReference type="PANTHER" id="PTHR43133">
    <property type="entry name" value="RNA POLYMERASE ECF-TYPE SIGMA FACTO"/>
    <property type="match status" value="1"/>
</dbReference>
<dbReference type="Gene3D" id="1.10.10.10">
    <property type="entry name" value="Winged helix-like DNA-binding domain superfamily/Winged helix DNA-binding domain"/>
    <property type="match status" value="1"/>
</dbReference>
<evidence type="ECO:0000256" key="6">
    <source>
        <dbReference type="RuleBase" id="RU000716"/>
    </source>
</evidence>
<comment type="caution">
    <text evidence="9">The sequence shown here is derived from an EMBL/GenBank/DDBJ whole genome shotgun (WGS) entry which is preliminary data.</text>
</comment>
<gene>
    <name evidence="9" type="ORF">FGG15_07360</name>
</gene>
<evidence type="ECO:0000256" key="3">
    <source>
        <dbReference type="ARBA" id="ARBA00023082"/>
    </source>
</evidence>
<dbReference type="InterPro" id="IPR036388">
    <property type="entry name" value="WH-like_DNA-bd_sf"/>
</dbReference>
<keyword evidence="5 6" id="KW-0804">Transcription</keyword>
<evidence type="ECO:0000259" key="7">
    <source>
        <dbReference type="Pfam" id="PF04542"/>
    </source>
</evidence>
<dbReference type="InterPro" id="IPR039425">
    <property type="entry name" value="RNA_pol_sigma-70-like"/>
</dbReference>
<dbReference type="InterPro" id="IPR007627">
    <property type="entry name" value="RNA_pol_sigma70_r2"/>
</dbReference>
<keyword evidence="10" id="KW-1185">Reference proteome</keyword>
<dbReference type="SUPFAM" id="SSF88946">
    <property type="entry name" value="Sigma2 domain of RNA polymerase sigma factors"/>
    <property type="match status" value="1"/>
</dbReference>
<feature type="domain" description="RNA polymerase sigma factor 70 region 4 type 2" evidence="8">
    <location>
        <begin position="127"/>
        <end position="179"/>
    </location>
</feature>
<dbReference type="EMBL" id="VCNI01000001">
    <property type="protein sequence ID" value="TMU57353.1"/>
    <property type="molecule type" value="Genomic_DNA"/>
</dbReference>
<dbReference type="Pfam" id="PF04542">
    <property type="entry name" value="Sigma70_r2"/>
    <property type="match status" value="1"/>
</dbReference>
<reference evidence="9 10" key="1">
    <citation type="submission" date="2019-05" db="EMBL/GenBank/DDBJ databases">
        <title>Flagellimonas sp. AsT0115, sp. nov., isolated from a marine red algae, Asparagopsis taxiformis.</title>
        <authorList>
            <person name="Kim J."/>
            <person name="Jeong S.E."/>
            <person name="Jeon C.O."/>
        </authorList>
    </citation>
    <scope>NUCLEOTIDE SEQUENCE [LARGE SCALE GENOMIC DNA]</scope>
    <source>
        <strain evidence="9 10">AsT0115</strain>
    </source>
</reference>
<keyword evidence="3 6" id="KW-0731">Sigma factor</keyword>
<dbReference type="PANTHER" id="PTHR43133:SF51">
    <property type="entry name" value="RNA POLYMERASE SIGMA FACTOR"/>
    <property type="match status" value="1"/>
</dbReference>
<feature type="domain" description="RNA polymerase sigma-70 region 2" evidence="7">
    <location>
        <begin position="28"/>
        <end position="95"/>
    </location>
</feature>